<keyword evidence="3" id="KW-1185">Reference proteome</keyword>
<gene>
    <name evidence="2" type="ORF">GCM10022419_121270</name>
</gene>
<proteinExistence type="predicted"/>
<name>A0ABP6ZS54_9ACTN</name>
<dbReference type="RefSeq" id="WP_345577100.1">
    <property type="nucleotide sequence ID" value="NZ_BAABDQ010000053.1"/>
</dbReference>
<sequence length="365" mass="36823">MSNPQEGSAGQPTGQQPNAATTYGGLPVTAQAPLASSGISFKPGGLDAVSGRIEMPKGLFGTLQGRSDEMGVPAPGFGVIGIGLTTAHDKAIAAQSSALARGKNALDSWREALKKADANYTEAENPPGPGDDGKPGPELPGPGPEMPGIPDPELPGPDPVLPGPDPVLPGPDPELPGPDPELPSSDLPENGAPATDIPGTNLPKNDVPTTDLPTDLPRSDVPTTDLPGTDPLNVSSPDTKVPDIDAALNRPSDKTDLSSYNPNNPQLNGPLNPDGPNANTRSGTTLGTPSGGGGGPANASGMRLPGVGAAGNMGSGMPMMPMMPMTGASNEADERDRQESLLLAEDEGVWDGDEDIAPAVIGKEK</sequence>
<feature type="compositionally biased region" description="Acidic residues" evidence="1">
    <location>
        <begin position="344"/>
        <end position="356"/>
    </location>
</feature>
<evidence type="ECO:0000256" key="1">
    <source>
        <dbReference type="SAM" id="MobiDB-lite"/>
    </source>
</evidence>
<feature type="compositionally biased region" description="Polar residues" evidence="1">
    <location>
        <begin position="1"/>
        <end position="21"/>
    </location>
</feature>
<feature type="region of interest" description="Disordered" evidence="1">
    <location>
        <begin position="116"/>
        <end position="365"/>
    </location>
</feature>
<protein>
    <recommendedName>
        <fullName evidence="4">PPE domain-containing protein</fullName>
    </recommendedName>
</protein>
<evidence type="ECO:0000313" key="2">
    <source>
        <dbReference type="EMBL" id="GAA3615736.1"/>
    </source>
</evidence>
<dbReference type="EMBL" id="BAABDQ010000053">
    <property type="protein sequence ID" value="GAA3615736.1"/>
    <property type="molecule type" value="Genomic_DNA"/>
</dbReference>
<feature type="compositionally biased region" description="Low complexity" evidence="1">
    <location>
        <begin position="261"/>
        <end position="288"/>
    </location>
</feature>
<evidence type="ECO:0000313" key="3">
    <source>
        <dbReference type="Proteomes" id="UP001500630"/>
    </source>
</evidence>
<feature type="compositionally biased region" description="Low complexity" evidence="1">
    <location>
        <begin position="315"/>
        <end position="330"/>
    </location>
</feature>
<evidence type="ECO:0008006" key="4">
    <source>
        <dbReference type="Google" id="ProtNLM"/>
    </source>
</evidence>
<dbReference type="Proteomes" id="UP001500630">
    <property type="component" value="Unassembled WGS sequence"/>
</dbReference>
<reference evidence="3" key="1">
    <citation type="journal article" date="2019" name="Int. J. Syst. Evol. Microbiol.">
        <title>The Global Catalogue of Microorganisms (GCM) 10K type strain sequencing project: providing services to taxonomists for standard genome sequencing and annotation.</title>
        <authorList>
            <consortium name="The Broad Institute Genomics Platform"/>
            <consortium name="The Broad Institute Genome Sequencing Center for Infectious Disease"/>
            <person name="Wu L."/>
            <person name="Ma J."/>
        </authorList>
    </citation>
    <scope>NUCLEOTIDE SEQUENCE [LARGE SCALE GENOMIC DNA]</scope>
    <source>
        <strain evidence="3">JCM 17326</strain>
    </source>
</reference>
<organism evidence="2 3">
    <name type="scientific">Nonomuraea rosea</name>
    <dbReference type="NCBI Taxonomy" id="638574"/>
    <lineage>
        <taxon>Bacteria</taxon>
        <taxon>Bacillati</taxon>
        <taxon>Actinomycetota</taxon>
        <taxon>Actinomycetes</taxon>
        <taxon>Streptosporangiales</taxon>
        <taxon>Streptosporangiaceae</taxon>
        <taxon>Nonomuraea</taxon>
    </lineage>
</organism>
<feature type="region of interest" description="Disordered" evidence="1">
    <location>
        <begin position="1"/>
        <end position="25"/>
    </location>
</feature>
<comment type="caution">
    <text evidence="2">The sequence shown here is derived from an EMBL/GenBank/DDBJ whole genome shotgun (WGS) entry which is preliminary data.</text>
</comment>
<feature type="compositionally biased region" description="Pro residues" evidence="1">
    <location>
        <begin position="137"/>
        <end position="181"/>
    </location>
</feature>
<accession>A0ABP6ZS54</accession>